<keyword evidence="1" id="KW-0472">Membrane</keyword>
<dbReference type="PANTHER" id="PTHR35896">
    <property type="entry name" value="IG-LIKE DOMAIN-CONTAINING PROTEIN"/>
    <property type="match status" value="1"/>
</dbReference>
<dbReference type="AlphaFoldDB" id="A0A0G2E145"/>
<proteinExistence type="predicted"/>
<evidence type="ECO:0000313" key="3">
    <source>
        <dbReference type="Proteomes" id="UP000053317"/>
    </source>
</evidence>
<feature type="transmembrane region" description="Helical" evidence="1">
    <location>
        <begin position="95"/>
        <end position="116"/>
    </location>
</feature>
<dbReference type="PANTHER" id="PTHR35896:SF3">
    <property type="entry name" value="MAJOR FACILITATOR SUPERFAMILY TRANSPORTER"/>
    <property type="match status" value="1"/>
</dbReference>
<accession>A0A0G2E145</accession>
<evidence type="ECO:0000313" key="2">
    <source>
        <dbReference type="EMBL" id="KKY16787.1"/>
    </source>
</evidence>
<dbReference type="EMBL" id="LCWF01000156">
    <property type="protein sequence ID" value="KKY16787.1"/>
    <property type="molecule type" value="Genomic_DNA"/>
</dbReference>
<dbReference type="OrthoDB" id="3501153at2759"/>
<sequence>MASKSVSSVGWRTRALKALKLQLQVQAFKDYFWAPKEHSEASQSFLPGEIRGYAPLWTEEKSAIKSGDDVSDDDGGRQDLEDRPWRYRPVTKPGWLRCLIILLQLALICVAIWGAIDLVQRLTVLLRKPNGAPCYCGTSVAEAESLGCKYVEMAAGWLPPHCRDEQIEYEFAHLGPNADGTWNYYSDPNRTQLMTYDEVARLGDQPKTLYYTSWEWHIVHCLSYWRKLHRAQSRPNLVIEPRYNTDSHILHCSRMIWGPRWWGTESSMDLGNYSVPVGTLAHMETWEDLHKFENGFNGFEKGVD</sequence>
<keyword evidence="3" id="KW-1185">Reference proteome</keyword>
<dbReference type="Proteomes" id="UP000053317">
    <property type="component" value="Unassembled WGS sequence"/>
</dbReference>
<gene>
    <name evidence="2" type="ORF">UCRPC4_g05838</name>
</gene>
<organism evidence="2 3">
    <name type="scientific">Phaeomoniella chlamydospora</name>
    <name type="common">Phaeoacremonium chlamydosporum</name>
    <dbReference type="NCBI Taxonomy" id="158046"/>
    <lineage>
        <taxon>Eukaryota</taxon>
        <taxon>Fungi</taxon>
        <taxon>Dikarya</taxon>
        <taxon>Ascomycota</taxon>
        <taxon>Pezizomycotina</taxon>
        <taxon>Eurotiomycetes</taxon>
        <taxon>Chaetothyriomycetidae</taxon>
        <taxon>Phaeomoniellales</taxon>
        <taxon>Phaeomoniellaceae</taxon>
        <taxon>Phaeomoniella</taxon>
    </lineage>
</organism>
<evidence type="ECO:0000256" key="1">
    <source>
        <dbReference type="SAM" id="Phobius"/>
    </source>
</evidence>
<reference evidence="2 3" key="2">
    <citation type="submission" date="2015-05" db="EMBL/GenBank/DDBJ databases">
        <authorList>
            <person name="Morales-Cruz A."/>
            <person name="Amrine K.C."/>
            <person name="Cantu D."/>
        </authorList>
    </citation>
    <scope>NUCLEOTIDE SEQUENCE [LARGE SCALE GENOMIC DNA]</scope>
    <source>
        <strain evidence="2">UCRPC4</strain>
    </source>
</reference>
<keyword evidence="1" id="KW-1133">Transmembrane helix</keyword>
<dbReference type="InterPro" id="IPR053008">
    <property type="entry name" value="Phomopsin_biosynth_assoc"/>
</dbReference>
<keyword evidence="1" id="KW-0812">Transmembrane</keyword>
<name>A0A0G2E145_PHACM</name>
<comment type="caution">
    <text evidence="2">The sequence shown here is derived from an EMBL/GenBank/DDBJ whole genome shotgun (WGS) entry which is preliminary data.</text>
</comment>
<reference evidence="2 3" key="1">
    <citation type="submission" date="2015-05" db="EMBL/GenBank/DDBJ databases">
        <title>Distinctive expansion of gene families associated with plant cell wall degradation and secondary metabolism in the genomes of grapevine trunk pathogens.</title>
        <authorList>
            <person name="Lawrence D.P."/>
            <person name="Travadon R."/>
            <person name="Rolshausen P.E."/>
            <person name="Baumgartner K."/>
        </authorList>
    </citation>
    <scope>NUCLEOTIDE SEQUENCE [LARGE SCALE GENOMIC DNA]</scope>
    <source>
        <strain evidence="2">UCRPC4</strain>
    </source>
</reference>
<protein>
    <submittedName>
        <fullName evidence="2">Uncharacterized protein</fullName>
    </submittedName>
</protein>